<organism evidence="1 2">
    <name type="scientific">Rotaria sordida</name>
    <dbReference type="NCBI Taxonomy" id="392033"/>
    <lineage>
        <taxon>Eukaryota</taxon>
        <taxon>Metazoa</taxon>
        <taxon>Spiralia</taxon>
        <taxon>Gnathifera</taxon>
        <taxon>Rotifera</taxon>
        <taxon>Eurotatoria</taxon>
        <taxon>Bdelloidea</taxon>
        <taxon>Philodinida</taxon>
        <taxon>Philodinidae</taxon>
        <taxon>Rotaria</taxon>
    </lineage>
</organism>
<evidence type="ECO:0000313" key="2">
    <source>
        <dbReference type="Proteomes" id="UP000663836"/>
    </source>
</evidence>
<comment type="caution">
    <text evidence="1">The sequence shown here is derived from an EMBL/GenBank/DDBJ whole genome shotgun (WGS) entry which is preliminary data.</text>
</comment>
<name>A0A819A284_9BILA</name>
<proteinExistence type="predicted"/>
<dbReference type="AlphaFoldDB" id="A0A819A284"/>
<accession>A0A819A284</accession>
<dbReference type="EMBL" id="CAJOBD010001245">
    <property type="protein sequence ID" value="CAF3777833.1"/>
    <property type="molecule type" value="Genomic_DNA"/>
</dbReference>
<sequence length="83" mass="9236">MYALSRVLQLAAREHGVPVPDDRNITFFIPAITIRVVRKGWRALPGKLTLLIYSILKSIFPFGPKNLILSPDHTVSVGMVVPL</sequence>
<dbReference type="Proteomes" id="UP000663836">
    <property type="component" value="Unassembled WGS sequence"/>
</dbReference>
<protein>
    <submittedName>
        <fullName evidence="1">Uncharacterized protein</fullName>
    </submittedName>
</protein>
<gene>
    <name evidence="1" type="ORF">JBS370_LOCUS14059</name>
</gene>
<evidence type="ECO:0000313" key="1">
    <source>
        <dbReference type="EMBL" id="CAF3777833.1"/>
    </source>
</evidence>
<reference evidence="1" key="1">
    <citation type="submission" date="2021-02" db="EMBL/GenBank/DDBJ databases">
        <authorList>
            <person name="Nowell W R."/>
        </authorList>
    </citation>
    <scope>NUCLEOTIDE SEQUENCE</scope>
</reference>